<evidence type="ECO:0000256" key="2">
    <source>
        <dbReference type="PROSITE-ProRule" id="PRU00708"/>
    </source>
</evidence>
<dbReference type="Pfam" id="PF13041">
    <property type="entry name" value="PPR_2"/>
    <property type="match status" value="1"/>
</dbReference>
<name>A0AAV5IVP5_9ROSI</name>
<dbReference type="AlphaFoldDB" id="A0AAV5IVP5"/>
<evidence type="ECO:0000256" key="1">
    <source>
        <dbReference type="ARBA" id="ARBA00022737"/>
    </source>
</evidence>
<dbReference type="InterPro" id="IPR011990">
    <property type="entry name" value="TPR-like_helical_dom_sf"/>
</dbReference>
<gene>
    <name evidence="3" type="ORF">SLEP1_g14791</name>
</gene>
<dbReference type="PANTHER" id="PTHR46862">
    <property type="entry name" value="OS07G0661900 PROTEIN"/>
    <property type="match status" value="1"/>
</dbReference>
<reference evidence="3 4" key="1">
    <citation type="journal article" date="2021" name="Commun. Biol.">
        <title>The genome of Shorea leprosula (Dipterocarpaceae) highlights the ecological relevance of drought in aseasonal tropical rainforests.</title>
        <authorList>
            <person name="Ng K.K.S."/>
            <person name="Kobayashi M.J."/>
            <person name="Fawcett J.A."/>
            <person name="Hatakeyama M."/>
            <person name="Paape T."/>
            <person name="Ng C.H."/>
            <person name="Ang C.C."/>
            <person name="Tnah L.H."/>
            <person name="Lee C.T."/>
            <person name="Nishiyama T."/>
            <person name="Sese J."/>
            <person name="O'Brien M.J."/>
            <person name="Copetti D."/>
            <person name="Mohd Noor M.I."/>
            <person name="Ong R.C."/>
            <person name="Putra M."/>
            <person name="Sireger I.Z."/>
            <person name="Indrioko S."/>
            <person name="Kosugi Y."/>
            <person name="Izuno A."/>
            <person name="Isagi Y."/>
            <person name="Lee S.L."/>
            <person name="Shimizu K.K."/>
        </authorList>
    </citation>
    <scope>NUCLEOTIDE SEQUENCE [LARGE SCALE GENOMIC DNA]</scope>
    <source>
        <strain evidence="3">214</strain>
    </source>
</reference>
<proteinExistence type="predicted"/>
<accession>A0AAV5IVP5</accession>
<evidence type="ECO:0008006" key="5">
    <source>
        <dbReference type="Google" id="ProtNLM"/>
    </source>
</evidence>
<dbReference type="Proteomes" id="UP001054252">
    <property type="component" value="Unassembled WGS sequence"/>
</dbReference>
<keyword evidence="4" id="KW-1185">Reference proteome</keyword>
<dbReference type="InterPro" id="IPR002885">
    <property type="entry name" value="PPR_rpt"/>
</dbReference>
<dbReference type="EMBL" id="BPVZ01000018">
    <property type="protein sequence ID" value="GKV02338.1"/>
    <property type="molecule type" value="Genomic_DNA"/>
</dbReference>
<dbReference type="NCBIfam" id="TIGR00756">
    <property type="entry name" value="PPR"/>
    <property type="match status" value="2"/>
</dbReference>
<sequence length="181" mass="20319">MFNKFVNCLCGNYLVDLALSTLGKMLKMSIPPDVTTFNLLILGEAVKLLRNAEQAGFQPDSFAYFLVIERLSKDCLITEAWNLFSEIKGKGVLPSVYIYCSLTQAICNSGMWEEASYLLAEMAGRGMEPDYITWGVLIKALSKDVIEAMTQQGVEPNVFMYYALVDKYCWCEEIDEAGKNV</sequence>
<dbReference type="Gene3D" id="1.25.40.10">
    <property type="entry name" value="Tetratricopeptide repeat domain"/>
    <property type="match status" value="1"/>
</dbReference>
<organism evidence="3 4">
    <name type="scientific">Rubroshorea leprosula</name>
    <dbReference type="NCBI Taxonomy" id="152421"/>
    <lineage>
        <taxon>Eukaryota</taxon>
        <taxon>Viridiplantae</taxon>
        <taxon>Streptophyta</taxon>
        <taxon>Embryophyta</taxon>
        <taxon>Tracheophyta</taxon>
        <taxon>Spermatophyta</taxon>
        <taxon>Magnoliopsida</taxon>
        <taxon>eudicotyledons</taxon>
        <taxon>Gunneridae</taxon>
        <taxon>Pentapetalae</taxon>
        <taxon>rosids</taxon>
        <taxon>malvids</taxon>
        <taxon>Malvales</taxon>
        <taxon>Dipterocarpaceae</taxon>
        <taxon>Rubroshorea</taxon>
    </lineage>
</organism>
<evidence type="ECO:0000313" key="4">
    <source>
        <dbReference type="Proteomes" id="UP001054252"/>
    </source>
</evidence>
<dbReference type="PANTHER" id="PTHR46862:SF5">
    <property type="entry name" value="OS02G0170000 PROTEIN"/>
    <property type="match status" value="1"/>
</dbReference>
<keyword evidence="1" id="KW-0677">Repeat</keyword>
<feature type="repeat" description="PPR" evidence="2">
    <location>
        <begin position="95"/>
        <end position="129"/>
    </location>
</feature>
<comment type="caution">
    <text evidence="3">The sequence shown here is derived from an EMBL/GenBank/DDBJ whole genome shotgun (WGS) entry which is preliminary data.</text>
</comment>
<feature type="repeat" description="PPR" evidence="2">
    <location>
        <begin position="60"/>
        <end position="94"/>
    </location>
</feature>
<evidence type="ECO:0000313" key="3">
    <source>
        <dbReference type="EMBL" id="GKV02338.1"/>
    </source>
</evidence>
<protein>
    <recommendedName>
        <fullName evidence="5">Pentatricopeptide repeat-containing protein</fullName>
    </recommendedName>
</protein>
<dbReference type="PROSITE" id="PS51375">
    <property type="entry name" value="PPR"/>
    <property type="match status" value="2"/>
</dbReference>